<evidence type="ECO:0000256" key="1">
    <source>
        <dbReference type="ARBA" id="ARBA00022795"/>
    </source>
</evidence>
<accession>C0GJJ0</accession>
<keyword evidence="1" id="KW-1005">Bacterial flagellum biogenesis</keyword>
<dbReference type="STRING" id="555088.DealDRAFT_2649"/>
<evidence type="ECO:0000313" key="3">
    <source>
        <dbReference type="EMBL" id="EEG76537.1"/>
    </source>
</evidence>
<protein>
    <submittedName>
        <fullName evidence="3">FlgN family protein</fullName>
    </submittedName>
</protein>
<dbReference type="GO" id="GO:0044780">
    <property type="term" value="P:bacterial-type flagellum assembly"/>
    <property type="evidence" value="ECO:0007669"/>
    <property type="project" value="InterPro"/>
</dbReference>
<dbReference type="RefSeq" id="WP_008518262.1">
    <property type="nucleotide sequence ID" value="NZ_ACJM01000016.1"/>
</dbReference>
<evidence type="ECO:0000313" key="4">
    <source>
        <dbReference type="Proteomes" id="UP000006443"/>
    </source>
</evidence>
<dbReference type="Gene3D" id="1.20.58.300">
    <property type="entry name" value="FlgN-like"/>
    <property type="match status" value="1"/>
</dbReference>
<name>C0GJJ0_DETAL</name>
<evidence type="ECO:0000256" key="2">
    <source>
        <dbReference type="SAM" id="Coils"/>
    </source>
</evidence>
<dbReference type="AlphaFoldDB" id="C0GJJ0"/>
<organism evidence="3 4">
    <name type="scientific">Dethiobacter alkaliphilus AHT 1</name>
    <dbReference type="NCBI Taxonomy" id="555088"/>
    <lineage>
        <taxon>Bacteria</taxon>
        <taxon>Bacillati</taxon>
        <taxon>Bacillota</taxon>
        <taxon>Dethiobacteria</taxon>
        <taxon>Dethiobacterales</taxon>
        <taxon>Dethiobacteraceae</taxon>
        <taxon>Dethiobacter</taxon>
    </lineage>
</organism>
<keyword evidence="2" id="KW-0175">Coiled coil</keyword>
<gene>
    <name evidence="3" type="ORF">DealDRAFT_2649</name>
</gene>
<sequence length="147" mass="16487">MEQLLNVLKQQQQALTDLINVALKEREAILTRDKEQTIAALKQKENLQQKLSSLDKEIHNFSAGKTLQEIAATSKDEETLLELRQSLKTLLREAQSLNTTNMVLLKNELAYLGQIREIISPDAANTPYNASGAINKQQAELMISTRA</sequence>
<dbReference type="InterPro" id="IPR007809">
    <property type="entry name" value="FlgN-like"/>
</dbReference>
<proteinExistence type="predicted"/>
<dbReference type="SUPFAM" id="SSF140566">
    <property type="entry name" value="FlgN-like"/>
    <property type="match status" value="1"/>
</dbReference>
<dbReference type="Proteomes" id="UP000006443">
    <property type="component" value="Unassembled WGS sequence"/>
</dbReference>
<dbReference type="EMBL" id="ACJM01000016">
    <property type="protein sequence ID" value="EEG76537.1"/>
    <property type="molecule type" value="Genomic_DNA"/>
</dbReference>
<reference evidence="3 4" key="1">
    <citation type="submission" date="2009-02" db="EMBL/GenBank/DDBJ databases">
        <title>Sequencing of the draft genome and assembly of Dethiobacter alkaliphilus AHT 1.</title>
        <authorList>
            <consortium name="US DOE Joint Genome Institute (JGI-PGF)"/>
            <person name="Lucas S."/>
            <person name="Copeland A."/>
            <person name="Lapidus A."/>
            <person name="Glavina del Rio T."/>
            <person name="Dalin E."/>
            <person name="Tice H."/>
            <person name="Bruce D."/>
            <person name="Goodwin L."/>
            <person name="Pitluck S."/>
            <person name="Larimer F."/>
            <person name="Land M.L."/>
            <person name="Hauser L."/>
            <person name="Muyzer G."/>
        </authorList>
    </citation>
    <scope>NUCLEOTIDE SEQUENCE [LARGE SCALE GENOMIC DNA]</scope>
    <source>
        <strain evidence="3 4">AHT 1</strain>
    </source>
</reference>
<dbReference type="InterPro" id="IPR036679">
    <property type="entry name" value="FlgN-like_sf"/>
</dbReference>
<feature type="coiled-coil region" evidence="2">
    <location>
        <begin position="1"/>
        <end position="100"/>
    </location>
</feature>
<keyword evidence="4" id="KW-1185">Reference proteome</keyword>
<comment type="caution">
    <text evidence="3">The sequence shown here is derived from an EMBL/GenBank/DDBJ whole genome shotgun (WGS) entry which is preliminary data.</text>
</comment>
<dbReference type="Pfam" id="PF05130">
    <property type="entry name" value="FlgN"/>
    <property type="match status" value="1"/>
</dbReference>